<reference evidence="7 8" key="1">
    <citation type="submission" date="2019-07" db="EMBL/GenBank/DDBJ databases">
        <title>Genomics analysis of Aphanomyces spp. identifies a new class of oomycete effector associated with host adaptation.</title>
        <authorList>
            <person name="Gaulin E."/>
        </authorList>
    </citation>
    <scope>NUCLEOTIDE SEQUENCE [LARGE SCALE GENOMIC DNA]</scope>
    <source>
        <strain evidence="7 8">ATCC 201684</strain>
    </source>
</reference>
<dbReference type="Gene3D" id="1.20.120.980">
    <property type="entry name" value="Serine carboxypeptidase S28, SKS domain"/>
    <property type="match status" value="1"/>
</dbReference>
<dbReference type="Pfam" id="PF05577">
    <property type="entry name" value="Peptidase_S28"/>
    <property type="match status" value="1"/>
</dbReference>
<dbReference type="PANTHER" id="PTHR11010:SF117">
    <property type="entry name" value="SERINE PROTEASE 16"/>
    <property type="match status" value="1"/>
</dbReference>
<dbReference type="SUPFAM" id="SSF53474">
    <property type="entry name" value="alpha/beta-Hydrolases"/>
    <property type="match status" value="1"/>
</dbReference>
<dbReference type="PANTHER" id="PTHR11010">
    <property type="entry name" value="PROTEASE S28 PRO-X CARBOXYPEPTIDASE-RELATED"/>
    <property type="match status" value="1"/>
</dbReference>
<keyword evidence="8" id="KW-1185">Reference proteome</keyword>
<keyword evidence="2" id="KW-0645">Protease</keyword>
<comment type="caution">
    <text evidence="7">The sequence shown here is derived from an EMBL/GenBank/DDBJ whole genome shotgun (WGS) entry which is preliminary data.</text>
</comment>
<evidence type="ECO:0000256" key="2">
    <source>
        <dbReference type="ARBA" id="ARBA00022670"/>
    </source>
</evidence>
<dbReference type="InterPro" id="IPR042269">
    <property type="entry name" value="Ser_carbopepase_S28_SKS"/>
</dbReference>
<evidence type="ECO:0000256" key="4">
    <source>
        <dbReference type="ARBA" id="ARBA00022801"/>
    </source>
</evidence>
<evidence type="ECO:0000256" key="6">
    <source>
        <dbReference type="SAM" id="SignalP"/>
    </source>
</evidence>
<evidence type="ECO:0000256" key="5">
    <source>
        <dbReference type="ARBA" id="ARBA00023180"/>
    </source>
</evidence>
<dbReference type="VEuPathDB" id="FungiDB:AeMF1_015289"/>
<comment type="similarity">
    <text evidence="1">Belongs to the peptidase S28 family.</text>
</comment>
<dbReference type="Gene3D" id="3.40.50.1820">
    <property type="entry name" value="alpha/beta hydrolase"/>
    <property type="match status" value="1"/>
</dbReference>
<dbReference type="GO" id="GO:0006508">
    <property type="term" value="P:proteolysis"/>
    <property type="evidence" value="ECO:0007669"/>
    <property type="project" value="UniProtKB-KW"/>
</dbReference>
<evidence type="ECO:0000313" key="7">
    <source>
        <dbReference type="EMBL" id="KAF0744045.1"/>
    </source>
</evidence>
<feature type="signal peptide" evidence="6">
    <location>
        <begin position="1"/>
        <end position="18"/>
    </location>
</feature>
<dbReference type="InterPro" id="IPR029058">
    <property type="entry name" value="AB_hydrolase_fold"/>
</dbReference>
<keyword evidence="5" id="KW-0325">Glycoprotein</keyword>
<dbReference type="EMBL" id="VJMJ01000012">
    <property type="protein sequence ID" value="KAF0744045.1"/>
    <property type="molecule type" value="Genomic_DNA"/>
</dbReference>
<evidence type="ECO:0008006" key="9">
    <source>
        <dbReference type="Google" id="ProtNLM"/>
    </source>
</evidence>
<evidence type="ECO:0000256" key="1">
    <source>
        <dbReference type="ARBA" id="ARBA00011079"/>
    </source>
</evidence>
<accession>A0A6G0XTT6</accession>
<dbReference type="GO" id="GO:0070008">
    <property type="term" value="F:serine-type exopeptidase activity"/>
    <property type="evidence" value="ECO:0007669"/>
    <property type="project" value="InterPro"/>
</dbReference>
<feature type="chain" id="PRO_5026033002" description="Serine carboxypeptidase S28" evidence="6">
    <location>
        <begin position="19"/>
        <end position="478"/>
    </location>
</feature>
<evidence type="ECO:0000256" key="3">
    <source>
        <dbReference type="ARBA" id="ARBA00022729"/>
    </source>
</evidence>
<dbReference type="GO" id="GO:0008239">
    <property type="term" value="F:dipeptidyl-peptidase activity"/>
    <property type="evidence" value="ECO:0007669"/>
    <property type="project" value="TreeGrafter"/>
</dbReference>
<proteinExistence type="inferred from homology"/>
<name>A0A6G0XTT6_9STRA</name>
<dbReference type="Proteomes" id="UP000481153">
    <property type="component" value="Unassembled WGS sequence"/>
</dbReference>
<keyword evidence="4" id="KW-0378">Hydrolase</keyword>
<dbReference type="AlphaFoldDB" id="A0A6G0XTT6"/>
<sequence length="478" mass="52897">MQLWTLVLVPLVAAAAHGRDEGFKLKQYRLEDYMHLNDSHTETEAASISSVTQEWFEAQKVDHTDATNKAVWKQQYLVNDEFYGGPGSPVFLYISGENSISNKWIQSTNAFVGQLAQENKAMMVALEHRYYGNSQPVPNCPGGHCKLPRHFVQKKKLSTSSPWISFGGSYAGSLSAWLKLKYPTRFAGAVASSGPIQARADFSAYSDVVSNDIKLLGGSTCAQSLQNGLTEFHRLVASTNSNDAATLKQLFNPCYTMRTDDDRAVMEYYLYLSIIGDAQYTPENFQSFCTAFLADSTLTPVQRLSRLSKSTGESCSYNSYSGYLANFGGTTIDQEGWSRQWKYQMCREFGFAQATATATGVFSPLKYITTNVLLNKLCQSVYNIADVDANVAATNQRYGGFKINVENVVSPSSSYDPWSALALSNSTGVVNPKSQVVYIQGGSHCRDLYARKPSDPAPIQWAHDQIQAAVKRFLSKKK</sequence>
<evidence type="ECO:0000313" key="8">
    <source>
        <dbReference type="Proteomes" id="UP000481153"/>
    </source>
</evidence>
<gene>
    <name evidence="7" type="ORF">Ae201684_001678</name>
</gene>
<protein>
    <recommendedName>
        <fullName evidence="9">Serine carboxypeptidase S28</fullName>
    </recommendedName>
</protein>
<dbReference type="InterPro" id="IPR008758">
    <property type="entry name" value="Peptidase_S28"/>
</dbReference>
<keyword evidence="3 6" id="KW-0732">Signal</keyword>
<organism evidence="7 8">
    <name type="scientific">Aphanomyces euteiches</name>
    <dbReference type="NCBI Taxonomy" id="100861"/>
    <lineage>
        <taxon>Eukaryota</taxon>
        <taxon>Sar</taxon>
        <taxon>Stramenopiles</taxon>
        <taxon>Oomycota</taxon>
        <taxon>Saprolegniomycetes</taxon>
        <taxon>Saprolegniales</taxon>
        <taxon>Verrucalvaceae</taxon>
        <taxon>Aphanomyces</taxon>
    </lineage>
</organism>